<dbReference type="RefSeq" id="WP_078788490.1">
    <property type="nucleotide sequence ID" value="NZ_FUWR01000001.1"/>
</dbReference>
<evidence type="ECO:0000313" key="2">
    <source>
        <dbReference type="Proteomes" id="UP000190102"/>
    </source>
</evidence>
<sequence length="111" mass="11966">MGLVALDNLEIGMVLASDVLDRNGRMLLGAGAELNQKHLTIFRTWGVAEADIAGIDYVDNEPPLPAEIDPAALAAAEEALLPHFIHSGTEHPALRELLRLAAIRRIQHGLC</sequence>
<dbReference type="Proteomes" id="UP000190102">
    <property type="component" value="Unassembled WGS sequence"/>
</dbReference>
<dbReference type="STRING" id="115783.SAMN02745119_00176"/>
<dbReference type="AlphaFoldDB" id="A0A1T4JYL2"/>
<proteinExistence type="predicted"/>
<evidence type="ECO:0000313" key="1">
    <source>
        <dbReference type="EMBL" id="SJZ35137.1"/>
    </source>
</evidence>
<reference evidence="2" key="1">
    <citation type="submission" date="2017-02" db="EMBL/GenBank/DDBJ databases">
        <authorList>
            <person name="Varghese N."/>
            <person name="Submissions S."/>
        </authorList>
    </citation>
    <scope>NUCLEOTIDE SEQUENCE [LARGE SCALE GENOMIC DNA]</scope>
    <source>
        <strain evidence="2">ATCC BAA-34</strain>
    </source>
</reference>
<accession>A0A1T4JYL2</accession>
<protein>
    <submittedName>
        <fullName evidence="1">Uncharacterized protein</fullName>
    </submittedName>
</protein>
<name>A0A1T4JYL2_9BACT</name>
<gene>
    <name evidence="1" type="ORF">SAMN02745119_00176</name>
</gene>
<dbReference type="OrthoDB" id="5397246at2"/>
<keyword evidence="2" id="KW-1185">Reference proteome</keyword>
<dbReference type="EMBL" id="FUWR01000001">
    <property type="protein sequence ID" value="SJZ35137.1"/>
    <property type="molecule type" value="Genomic_DNA"/>
</dbReference>
<organism evidence="1 2">
    <name type="scientific">Trichlorobacter thiogenes</name>
    <dbReference type="NCBI Taxonomy" id="115783"/>
    <lineage>
        <taxon>Bacteria</taxon>
        <taxon>Pseudomonadati</taxon>
        <taxon>Thermodesulfobacteriota</taxon>
        <taxon>Desulfuromonadia</taxon>
        <taxon>Geobacterales</taxon>
        <taxon>Geobacteraceae</taxon>
        <taxon>Trichlorobacter</taxon>
    </lineage>
</organism>